<accession>B9XAW3</accession>
<dbReference type="SUPFAM" id="SSF46894">
    <property type="entry name" value="C-terminal effector domain of the bipartite response regulators"/>
    <property type="match status" value="1"/>
</dbReference>
<feature type="modified residue" description="4-aspartylphosphate" evidence="3">
    <location>
        <position position="65"/>
    </location>
</feature>
<feature type="domain" description="HTH luxR-type" evidence="4">
    <location>
        <begin position="156"/>
        <end position="221"/>
    </location>
</feature>
<dbReference type="Gene3D" id="3.40.50.2300">
    <property type="match status" value="1"/>
</dbReference>
<dbReference type="GO" id="GO:0006355">
    <property type="term" value="P:regulation of DNA-templated transcription"/>
    <property type="evidence" value="ECO:0007669"/>
    <property type="project" value="InterPro"/>
</dbReference>
<dbReference type="PROSITE" id="PS00622">
    <property type="entry name" value="HTH_LUXR_1"/>
    <property type="match status" value="1"/>
</dbReference>
<dbReference type="SUPFAM" id="SSF52172">
    <property type="entry name" value="CheY-like"/>
    <property type="match status" value="1"/>
</dbReference>
<dbReference type="InterPro" id="IPR039420">
    <property type="entry name" value="WalR-like"/>
</dbReference>
<keyword evidence="7" id="KW-1185">Reference proteome</keyword>
<dbReference type="CDD" id="cd17535">
    <property type="entry name" value="REC_NarL-like"/>
    <property type="match status" value="1"/>
</dbReference>
<dbReference type="PANTHER" id="PTHR43214:SF43">
    <property type="entry name" value="TWO-COMPONENT RESPONSE REGULATOR"/>
    <property type="match status" value="1"/>
</dbReference>
<dbReference type="PROSITE" id="PS50110">
    <property type="entry name" value="RESPONSE_REGULATORY"/>
    <property type="match status" value="1"/>
</dbReference>
<dbReference type="RefSeq" id="WP_007412961.1">
    <property type="nucleotide sequence ID" value="NZ_ABOX02000002.1"/>
</dbReference>
<dbReference type="InterPro" id="IPR016032">
    <property type="entry name" value="Sig_transdc_resp-reg_C-effctor"/>
</dbReference>
<protein>
    <submittedName>
        <fullName evidence="6">Two component transcriptional regulator, LuxR family</fullName>
    </submittedName>
</protein>
<dbReference type="SMART" id="SM00448">
    <property type="entry name" value="REC"/>
    <property type="match status" value="1"/>
</dbReference>
<sequence length="224" mass="25413">MSAKKLPPQKRKYQILLVDDHPIMREGFTQLINNEPDLHVCAHVGNATKAFDSIGSLKPDLAIIDIALGSSSGIEVIKNIHSRWNNQLLMALSMHEESVYGERALRAGARGYVMKNETTEEIMRAIREVLRGEVYLSKQMRSLVVQKFLNGEPAHGHFGVEQLSDRELEVFQLIGSGRRTGQIAAELHLSIKTVETYRAHIKEKLMLRNGMELVRHAIHWMNNQ</sequence>
<gene>
    <name evidence="6" type="ORF">Cflav_PD5783</name>
</gene>
<evidence type="ECO:0000259" key="4">
    <source>
        <dbReference type="PROSITE" id="PS50043"/>
    </source>
</evidence>
<name>B9XAW3_PEDPL</name>
<dbReference type="GO" id="GO:0003677">
    <property type="term" value="F:DNA binding"/>
    <property type="evidence" value="ECO:0007669"/>
    <property type="project" value="UniProtKB-KW"/>
</dbReference>
<proteinExistence type="predicted"/>
<evidence type="ECO:0000256" key="3">
    <source>
        <dbReference type="PROSITE-ProRule" id="PRU00169"/>
    </source>
</evidence>
<dbReference type="PANTHER" id="PTHR43214">
    <property type="entry name" value="TWO-COMPONENT RESPONSE REGULATOR"/>
    <property type="match status" value="1"/>
</dbReference>
<dbReference type="OrthoDB" id="191163at2"/>
<reference evidence="6 7" key="1">
    <citation type="journal article" date="2011" name="J. Bacteriol.">
        <title>Genome sequence of 'Pedosphaera parvula' Ellin514, an aerobic Verrucomicrobial isolate from pasture soil.</title>
        <authorList>
            <person name="Kant R."/>
            <person name="van Passel M.W."/>
            <person name="Sangwan P."/>
            <person name="Palva A."/>
            <person name="Lucas S."/>
            <person name="Copeland A."/>
            <person name="Lapidus A."/>
            <person name="Glavina Del Rio T."/>
            <person name="Dalin E."/>
            <person name="Tice H."/>
            <person name="Bruce D."/>
            <person name="Goodwin L."/>
            <person name="Pitluck S."/>
            <person name="Chertkov O."/>
            <person name="Larimer F.W."/>
            <person name="Land M.L."/>
            <person name="Hauser L."/>
            <person name="Brettin T.S."/>
            <person name="Detter J.C."/>
            <person name="Han S."/>
            <person name="de Vos W.M."/>
            <person name="Janssen P.H."/>
            <person name="Smidt H."/>
        </authorList>
    </citation>
    <scope>NUCLEOTIDE SEQUENCE [LARGE SCALE GENOMIC DNA]</scope>
    <source>
        <strain evidence="6 7">Ellin514</strain>
    </source>
</reference>
<evidence type="ECO:0000256" key="1">
    <source>
        <dbReference type="ARBA" id="ARBA00022553"/>
    </source>
</evidence>
<dbReference type="Pfam" id="PF00072">
    <property type="entry name" value="Response_reg"/>
    <property type="match status" value="1"/>
</dbReference>
<dbReference type="PROSITE" id="PS50043">
    <property type="entry name" value="HTH_LUXR_2"/>
    <property type="match status" value="1"/>
</dbReference>
<evidence type="ECO:0000313" key="7">
    <source>
        <dbReference type="Proteomes" id="UP000003688"/>
    </source>
</evidence>
<dbReference type="PRINTS" id="PR00038">
    <property type="entry name" value="HTHLUXR"/>
</dbReference>
<dbReference type="InterPro" id="IPR000792">
    <property type="entry name" value="Tscrpt_reg_LuxR_C"/>
</dbReference>
<dbReference type="AlphaFoldDB" id="B9XAW3"/>
<evidence type="ECO:0000313" key="6">
    <source>
        <dbReference type="EMBL" id="EEF63148.1"/>
    </source>
</evidence>
<dbReference type="InterPro" id="IPR001789">
    <property type="entry name" value="Sig_transdc_resp-reg_receiver"/>
</dbReference>
<organism evidence="6 7">
    <name type="scientific">Pedosphaera parvula (strain Ellin514)</name>
    <dbReference type="NCBI Taxonomy" id="320771"/>
    <lineage>
        <taxon>Bacteria</taxon>
        <taxon>Pseudomonadati</taxon>
        <taxon>Verrucomicrobiota</taxon>
        <taxon>Pedosphaerae</taxon>
        <taxon>Pedosphaerales</taxon>
        <taxon>Pedosphaeraceae</taxon>
        <taxon>Pedosphaera</taxon>
    </lineage>
</organism>
<dbReference type="SMART" id="SM00421">
    <property type="entry name" value="HTH_LUXR"/>
    <property type="match status" value="1"/>
</dbReference>
<feature type="domain" description="Response regulatory" evidence="5">
    <location>
        <begin position="14"/>
        <end position="130"/>
    </location>
</feature>
<dbReference type="GO" id="GO:0000160">
    <property type="term" value="P:phosphorelay signal transduction system"/>
    <property type="evidence" value="ECO:0007669"/>
    <property type="project" value="InterPro"/>
</dbReference>
<comment type="caution">
    <text evidence="6">The sequence shown here is derived from an EMBL/GenBank/DDBJ whole genome shotgun (WGS) entry which is preliminary data.</text>
</comment>
<keyword evidence="1 3" id="KW-0597">Phosphoprotein</keyword>
<evidence type="ECO:0000256" key="2">
    <source>
        <dbReference type="ARBA" id="ARBA00023125"/>
    </source>
</evidence>
<evidence type="ECO:0000259" key="5">
    <source>
        <dbReference type="PROSITE" id="PS50110"/>
    </source>
</evidence>
<dbReference type="CDD" id="cd06170">
    <property type="entry name" value="LuxR_C_like"/>
    <property type="match status" value="1"/>
</dbReference>
<dbReference type="EMBL" id="ABOX02000002">
    <property type="protein sequence ID" value="EEF63148.1"/>
    <property type="molecule type" value="Genomic_DNA"/>
</dbReference>
<dbReference type="InterPro" id="IPR011006">
    <property type="entry name" value="CheY-like_superfamily"/>
</dbReference>
<keyword evidence="2" id="KW-0238">DNA-binding</keyword>
<dbReference type="Pfam" id="PF00196">
    <property type="entry name" value="GerE"/>
    <property type="match status" value="1"/>
</dbReference>
<dbReference type="InterPro" id="IPR058245">
    <property type="entry name" value="NreC/VraR/RcsB-like_REC"/>
</dbReference>
<dbReference type="Proteomes" id="UP000003688">
    <property type="component" value="Unassembled WGS sequence"/>
</dbReference>
<dbReference type="STRING" id="320771.Cflav_PD5783"/>